<dbReference type="PANTHER" id="PTHR21301">
    <property type="entry name" value="REVERSE TRANSCRIPTASE"/>
    <property type="match status" value="1"/>
</dbReference>
<feature type="non-terminal residue" evidence="2">
    <location>
        <position position="293"/>
    </location>
</feature>
<comment type="caution">
    <text evidence="2">The sequence shown here is derived from an EMBL/GenBank/DDBJ whole genome shotgun (WGS) entry which is preliminary data.</text>
</comment>
<dbReference type="Proteomes" id="UP001176940">
    <property type="component" value="Unassembled WGS sequence"/>
</dbReference>
<gene>
    <name evidence="2" type="ORF">RIMI_LOCUS6581506</name>
</gene>
<protein>
    <recommendedName>
        <fullName evidence="1">Helix-turn-helix domain-containing protein</fullName>
    </recommendedName>
</protein>
<dbReference type="EMBL" id="CAUEEQ010011945">
    <property type="protein sequence ID" value="CAJ0935926.1"/>
    <property type="molecule type" value="Genomic_DNA"/>
</dbReference>
<evidence type="ECO:0000259" key="1">
    <source>
        <dbReference type="Pfam" id="PF26215"/>
    </source>
</evidence>
<organism evidence="2 3">
    <name type="scientific">Ranitomeya imitator</name>
    <name type="common">mimic poison frog</name>
    <dbReference type="NCBI Taxonomy" id="111125"/>
    <lineage>
        <taxon>Eukaryota</taxon>
        <taxon>Metazoa</taxon>
        <taxon>Chordata</taxon>
        <taxon>Craniata</taxon>
        <taxon>Vertebrata</taxon>
        <taxon>Euteleostomi</taxon>
        <taxon>Amphibia</taxon>
        <taxon>Batrachia</taxon>
        <taxon>Anura</taxon>
        <taxon>Neobatrachia</taxon>
        <taxon>Hyloidea</taxon>
        <taxon>Dendrobatidae</taxon>
        <taxon>Dendrobatinae</taxon>
        <taxon>Ranitomeya</taxon>
    </lineage>
</organism>
<accession>A0ABN9LCX4</accession>
<reference evidence="2" key="1">
    <citation type="submission" date="2023-07" db="EMBL/GenBank/DDBJ databases">
        <authorList>
            <person name="Stuckert A."/>
        </authorList>
    </citation>
    <scope>NUCLEOTIDE SEQUENCE</scope>
</reference>
<keyword evidence="3" id="KW-1185">Reference proteome</keyword>
<name>A0ABN9LCX4_9NEOB</name>
<feature type="domain" description="Helix-turn-helix" evidence="1">
    <location>
        <begin position="66"/>
        <end position="120"/>
    </location>
</feature>
<dbReference type="InterPro" id="IPR058912">
    <property type="entry name" value="HTH_animal"/>
</dbReference>
<sequence>MANYEESTIYINDIFRTHALSSWPGLDFTMTHNLTQVNFLDTIILKNDQEVLSTDLFTKPTDRKSLLHYQSFHSTKMKNSIPKSQFKRVHRIVSDATLQKQRLEEMRSKFMERGYPPHILDIYETTSIPNSRMRTSHPKIKECNEPFLPCFSRPCNIRDKLVTADIGTLHQAPRQRFLANPRFGTFPCLHCTQCNNVQKGNTFYHPHNGKQYTIKGFFTSDTSFVIYLVKCPCGLSSVGKTTQPIKDRISKHKSTIRRNNTLLPIPYHFITKGHTIAQLKFQVIEQVTPPRKG</sequence>
<evidence type="ECO:0000313" key="3">
    <source>
        <dbReference type="Proteomes" id="UP001176940"/>
    </source>
</evidence>
<dbReference type="PANTHER" id="PTHR21301:SF12">
    <property type="match status" value="1"/>
</dbReference>
<proteinExistence type="predicted"/>
<evidence type="ECO:0000313" key="2">
    <source>
        <dbReference type="EMBL" id="CAJ0935926.1"/>
    </source>
</evidence>
<dbReference type="Pfam" id="PF26215">
    <property type="entry name" value="HTH_animal"/>
    <property type="match status" value="1"/>
</dbReference>